<reference evidence="3" key="1">
    <citation type="submission" date="2017-04" db="EMBL/GenBank/DDBJ databases">
        <authorList>
            <person name="Varghese N."/>
            <person name="Submissions S."/>
        </authorList>
    </citation>
    <scope>NUCLEOTIDE SEQUENCE [LARGE SCALE GENOMIC DNA]</scope>
    <source>
        <strain evidence="3">VDS</strain>
    </source>
</reference>
<feature type="transmembrane region" description="Helical" evidence="1">
    <location>
        <begin position="80"/>
        <end position="96"/>
    </location>
</feature>
<feature type="transmembrane region" description="Helical" evidence="1">
    <location>
        <begin position="20"/>
        <end position="37"/>
    </location>
</feature>
<keyword evidence="1" id="KW-0472">Membrane</keyword>
<dbReference type="STRING" id="1610489.SAMN06295981_1013"/>
<dbReference type="RefSeq" id="WP_085549139.1">
    <property type="nucleotide sequence ID" value="NZ_FXAR01000002.1"/>
</dbReference>
<evidence type="ECO:0000313" key="2">
    <source>
        <dbReference type="EMBL" id="SMG18906.1"/>
    </source>
</evidence>
<protein>
    <submittedName>
        <fullName evidence="2">Uncharacterized protein</fullName>
    </submittedName>
</protein>
<dbReference type="AlphaFoldDB" id="A0A1X7IWP5"/>
<organism evidence="2 3">
    <name type="scientific">Corynebacterium pollutisoli</name>
    <dbReference type="NCBI Taxonomy" id="1610489"/>
    <lineage>
        <taxon>Bacteria</taxon>
        <taxon>Bacillati</taxon>
        <taxon>Actinomycetota</taxon>
        <taxon>Actinomycetes</taxon>
        <taxon>Mycobacteriales</taxon>
        <taxon>Corynebacteriaceae</taxon>
        <taxon>Corynebacterium</taxon>
    </lineage>
</organism>
<feature type="transmembrane region" description="Helical" evidence="1">
    <location>
        <begin position="157"/>
        <end position="177"/>
    </location>
</feature>
<accession>A0A1X7IWP5</accession>
<dbReference type="Proteomes" id="UP000193309">
    <property type="component" value="Unassembled WGS sequence"/>
</dbReference>
<dbReference type="EMBL" id="FXAR01000002">
    <property type="protein sequence ID" value="SMG18906.1"/>
    <property type="molecule type" value="Genomic_DNA"/>
</dbReference>
<evidence type="ECO:0000313" key="3">
    <source>
        <dbReference type="Proteomes" id="UP000193309"/>
    </source>
</evidence>
<sequence>MNQVVSQARLFRALALRPRLLTGFVPLFMFTTLATIVASGATFWAQIVLVALMMWVIRPAWVDYQALSLGSVTWRRHRRWLGAIALTFALLVALLLRTLTPAGDDTALIYPVLVAVSLLIVVDSPVRGIDKRQRAERGLGRFLPVDPVNQIIRAPQLTMWTTLWVAALVYLLIRWGLEAYMGGDTDHVTGFIFLAVYLPIVLLTQRPLRSSLRQWVAIGGTRGRWARETWAVGGVNVVLGAVGAAVMLSRGGSARDGAMLFAVIVLFLVGSVILELVDVRTIGFHALPLVAIVAVLVAHGFGAPAVLVTVGALASYAGLGWSVHHAAARVSVFTHGVTGARERPLSA</sequence>
<feature type="transmembrane region" description="Helical" evidence="1">
    <location>
        <begin position="289"/>
        <end position="314"/>
    </location>
</feature>
<keyword evidence="1" id="KW-1133">Transmembrane helix</keyword>
<feature type="transmembrane region" description="Helical" evidence="1">
    <location>
        <begin position="108"/>
        <end position="126"/>
    </location>
</feature>
<name>A0A1X7IWP5_9CORY</name>
<keyword evidence="1" id="KW-0812">Transmembrane</keyword>
<gene>
    <name evidence="2" type="ORF">SAMN06295981_1013</name>
</gene>
<feature type="transmembrane region" description="Helical" evidence="1">
    <location>
        <begin position="257"/>
        <end position="277"/>
    </location>
</feature>
<proteinExistence type="predicted"/>
<keyword evidence="3" id="KW-1185">Reference proteome</keyword>
<feature type="transmembrane region" description="Helical" evidence="1">
    <location>
        <begin position="43"/>
        <end position="60"/>
    </location>
</feature>
<feature type="transmembrane region" description="Helical" evidence="1">
    <location>
        <begin position="189"/>
        <end position="208"/>
    </location>
</feature>
<feature type="transmembrane region" description="Helical" evidence="1">
    <location>
        <begin position="229"/>
        <end position="251"/>
    </location>
</feature>
<dbReference type="OrthoDB" id="4428200at2"/>
<evidence type="ECO:0000256" key="1">
    <source>
        <dbReference type="SAM" id="Phobius"/>
    </source>
</evidence>